<protein>
    <submittedName>
        <fullName evidence="1">Uncharacterized protein</fullName>
    </submittedName>
</protein>
<name>A0A9D4C3H7_DREPO</name>
<dbReference type="AlphaFoldDB" id="A0A9D4C3H7"/>
<organism evidence="1 2">
    <name type="scientific">Dreissena polymorpha</name>
    <name type="common">Zebra mussel</name>
    <name type="synonym">Mytilus polymorpha</name>
    <dbReference type="NCBI Taxonomy" id="45954"/>
    <lineage>
        <taxon>Eukaryota</taxon>
        <taxon>Metazoa</taxon>
        <taxon>Spiralia</taxon>
        <taxon>Lophotrochozoa</taxon>
        <taxon>Mollusca</taxon>
        <taxon>Bivalvia</taxon>
        <taxon>Autobranchia</taxon>
        <taxon>Heteroconchia</taxon>
        <taxon>Euheterodonta</taxon>
        <taxon>Imparidentia</taxon>
        <taxon>Neoheterodontei</taxon>
        <taxon>Myida</taxon>
        <taxon>Dreissenoidea</taxon>
        <taxon>Dreissenidae</taxon>
        <taxon>Dreissena</taxon>
    </lineage>
</organism>
<gene>
    <name evidence="1" type="ORF">DPMN_059153</name>
</gene>
<proteinExistence type="predicted"/>
<keyword evidence="2" id="KW-1185">Reference proteome</keyword>
<accession>A0A9D4C3H7</accession>
<evidence type="ECO:0000313" key="1">
    <source>
        <dbReference type="EMBL" id="KAH3716430.1"/>
    </source>
</evidence>
<dbReference type="Proteomes" id="UP000828390">
    <property type="component" value="Unassembled WGS sequence"/>
</dbReference>
<reference evidence="1" key="2">
    <citation type="submission" date="2020-11" db="EMBL/GenBank/DDBJ databases">
        <authorList>
            <person name="McCartney M.A."/>
            <person name="Auch B."/>
            <person name="Kono T."/>
            <person name="Mallez S."/>
            <person name="Becker A."/>
            <person name="Gohl D.M."/>
            <person name="Silverstein K.A.T."/>
            <person name="Koren S."/>
            <person name="Bechman K.B."/>
            <person name="Herman A."/>
            <person name="Abrahante J.E."/>
            <person name="Garbe J."/>
        </authorList>
    </citation>
    <scope>NUCLEOTIDE SEQUENCE</scope>
    <source>
        <strain evidence="1">Duluth1</strain>
        <tissue evidence="1">Whole animal</tissue>
    </source>
</reference>
<comment type="caution">
    <text evidence="1">The sequence shown here is derived from an EMBL/GenBank/DDBJ whole genome shotgun (WGS) entry which is preliminary data.</text>
</comment>
<reference evidence="1" key="1">
    <citation type="journal article" date="2019" name="bioRxiv">
        <title>The Genome of the Zebra Mussel, Dreissena polymorpha: A Resource for Invasive Species Research.</title>
        <authorList>
            <person name="McCartney M.A."/>
            <person name="Auch B."/>
            <person name="Kono T."/>
            <person name="Mallez S."/>
            <person name="Zhang Y."/>
            <person name="Obille A."/>
            <person name="Becker A."/>
            <person name="Abrahante J.E."/>
            <person name="Garbe J."/>
            <person name="Badalamenti J.P."/>
            <person name="Herman A."/>
            <person name="Mangelson H."/>
            <person name="Liachko I."/>
            <person name="Sullivan S."/>
            <person name="Sone E.D."/>
            <person name="Koren S."/>
            <person name="Silverstein K.A.T."/>
            <person name="Beckman K.B."/>
            <person name="Gohl D.M."/>
        </authorList>
    </citation>
    <scope>NUCLEOTIDE SEQUENCE</scope>
    <source>
        <strain evidence="1">Duluth1</strain>
        <tissue evidence="1">Whole animal</tissue>
    </source>
</reference>
<sequence>MNSDKLAMTLGDTDSEFTNVILNEYATLQEKAMHLIRNPQHLEGKIKIGESQKDVHPDQDFKQSLFDQQMKLQEEFLHKQSENKKVTKETNVRLPKLEIMSFN</sequence>
<dbReference type="EMBL" id="JAIWYP010000013">
    <property type="protein sequence ID" value="KAH3716430.1"/>
    <property type="molecule type" value="Genomic_DNA"/>
</dbReference>
<evidence type="ECO:0000313" key="2">
    <source>
        <dbReference type="Proteomes" id="UP000828390"/>
    </source>
</evidence>